<evidence type="ECO:0000313" key="2">
    <source>
        <dbReference type="Proteomes" id="UP000095563"/>
    </source>
</evidence>
<dbReference type="EMBL" id="CZBO01000001">
    <property type="protein sequence ID" value="CUP81045.1"/>
    <property type="molecule type" value="Genomic_DNA"/>
</dbReference>
<sequence length="207" mass="24593">MHEELISKKDLLIQTGISYGQLYRWKRKNIIPEEWFIKKSVSTGQETFFPKDKILERINKILELKDEVSLDELANRFSNNNVDNISLLRSYIVKENIVKLSILEMFEELMDEYEIYDENKLFSLFLYEDLINSALLNINEINNIVLENNDVFAKIEPNNKLLIKRKLGVCFYYIIDKDEELFSDKEAKTIYEISLYEIINKIKSICI</sequence>
<dbReference type="AlphaFoldDB" id="A0A174RCT3"/>
<evidence type="ECO:0000313" key="1">
    <source>
        <dbReference type="EMBL" id="CUP81045.1"/>
    </source>
</evidence>
<gene>
    <name evidence="1" type="ORF">ERS852568_00888</name>
</gene>
<dbReference type="RefSeq" id="WP_055206885.1">
    <property type="nucleotide sequence ID" value="NZ_CZBO01000001.1"/>
</dbReference>
<protein>
    <recommendedName>
        <fullName evidence="3">DUF4004 domain-containing protein</fullName>
    </recommendedName>
</protein>
<dbReference type="Proteomes" id="UP000095563">
    <property type="component" value="Unassembled WGS sequence"/>
</dbReference>
<dbReference type="InterPro" id="IPR025063">
    <property type="entry name" value="DUF4004"/>
</dbReference>
<dbReference type="Pfam" id="PF13171">
    <property type="entry name" value="DUF4004"/>
    <property type="match status" value="1"/>
</dbReference>
<proteinExistence type="predicted"/>
<name>A0A174RCT3_9CLOT</name>
<evidence type="ECO:0008006" key="3">
    <source>
        <dbReference type="Google" id="ProtNLM"/>
    </source>
</evidence>
<reference evidence="1 2" key="1">
    <citation type="submission" date="2015-09" db="EMBL/GenBank/DDBJ databases">
        <authorList>
            <consortium name="Pathogen Informatics"/>
        </authorList>
    </citation>
    <scope>NUCLEOTIDE SEQUENCE [LARGE SCALE GENOMIC DNA]</scope>
    <source>
        <strain evidence="1 2">2789STDY5834956</strain>
    </source>
</reference>
<organism evidence="1 2">
    <name type="scientific">Clostridium baratii</name>
    <dbReference type="NCBI Taxonomy" id="1561"/>
    <lineage>
        <taxon>Bacteria</taxon>
        <taxon>Bacillati</taxon>
        <taxon>Bacillota</taxon>
        <taxon>Clostridia</taxon>
        <taxon>Eubacteriales</taxon>
        <taxon>Clostridiaceae</taxon>
        <taxon>Clostridium</taxon>
    </lineage>
</organism>
<accession>A0A174RCT3</accession>